<proteinExistence type="predicted"/>
<organism evidence="1 2">
    <name type="scientific">Gymnopus androsaceus JB14</name>
    <dbReference type="NCBI Taxonomy" id="1447944"/>
    <lineage>
        <taxon>Eukaryota</taxon>
        <taxon>Fungi</taxon>
        <taxon>Dikarya</taxon>
        <taxon>Basidiomycota</taxon>
        <taxon>Agaricomycotina</taxon>
        <taxon>Agaricomycetes</taxon>
        <taxon>Agaricomycetidae</taxon>
        <taxon>Agaricales</taxon>
        <taxon>Marasmiineae</taxon>
        <taxon>Omphalotaceae</taxon>
        <taxon>Gymnopus</taxon>
    </lineage>
</organism>
<reference evidence="1" key="1">
    <citation type="journal article" date="2019" name="Environ. Microbiol.">
        <title>Fungal ecological strategies reflected in gene transcription - a case study of two litter decomposers.</title>
        <authorList>
            <person name="Barbi F."/>
            <person name="Kohler A."/>
            <person name="Barry K."/>
            <person name="Baskaran P."/>
            <person name="Daum C."/>
            <person name="Fauchery L."/>
            <person name="Ihrmark K."/>
            <person name="Kuo A."/>
            <person name="LaButti K."/>
            <person name="Lipzen A."/>
            <person name="Morin E."/>
            <person name="Grigoriev I.V."/>
            <person name="Henrissat B."/>
            <person name="Lindahl B."/>
            <person name="Martin F."/>
        </authorList>
    </citation>
    <scope>NUCLEOTIDE SEQUENCE</scope>
    <source>
        <strain evidence="1">JB14</strain>
    </source>
</reference>
<dbReference type="AlphaFoldDB" id="A0A6A4GM54"/>
<evidence type="ECO:0000313" key="1">
    <source>
        <dbReference type="EMBL" id="KAE9386791.1"/>
    </source>
</evidence>
<name>A0A6A4GM54_9AGAR</name>
<sequence length="79" mass="9377">MMLCKVSLVQTKTQKIVGFQSKQLHFHSGWFEEGEDSEEEQDWEDEAFDAEDLLKVLKFHCELNPIEMLCFSLHNDYFC</sequence>
<keyword evidence="2" id="KW-1185">Reference proteome</keyword>
<accession>A0A6A4GM54</accession>
<evidence type="ECO:0000313" key="2">
    <source>
        <dbReference type="Proteomes" id="UP000799118"/>
    </source>
</evidence>
<dbReference type="Proteomes" id="UP000799118">
    <property type="component" value="Unassembled WGS sequence"/>
</dbReference>
<gene>
    <name evidence="1" type="ORF">BT96DRAFT_927975</name>
</gene>
<dbReference type="EMBL" id="ML769847">
    <property type="protein sequence ID" value="KAE9386791.1"/>
    <property type="molecule type" value="Genomic_DNA"/>
</dbReference>
<protein>
    <submittedName>
        <fullName evidence="1">Uncharacterized protein</fullName>
    </submittedName>
</protein>